<evidence type="ECO:0000256" key="1">
    <source>
        <dbReference type="ARBA" id="ARBA00023157"/>
    </source>
</evidence>
<dbReference type="AlphaFoldDB" id="A0AAN7U2T3"/>
<feature type="chain" id="PRO_5043021272" description="Saposin B-type domain-containing protein" evidence="4">
    <location>
        <begin position="20"/>
        <end position="193"/>
    </location>
</feature>
<feature type="compositionally biased region" description="Polar residues" evidence="3">
    <location>
        <begin position="180"/>
        <end position="193"/>
    </location>
</feature>
<dbReference type="GO" id="GO:0006629">
    <property type="term" value="P:lipid metabolic process"/>
    <property type="evidence" value="ECO:0007669"/>
    <property type="project" value="InterPro"/>
</dbReference>
<sequence>MKYLKGLVLALLALSSVNSLEIKASVGDEIECMVCNVLVNEAVAYVEANQTETEIASALSQNCQLLPGFQSICVGIVNQYTPTIVSYILSKESASAICTQIDCCGGSSDSSSSDNSWYSSSSENSQDSWSEYNSSSSENSQDSWSEYNSSSENSQDSWSEYNPSSENSNDRSSSENSQSITGASSGTSGMNII</sequence>
<dbReference type="Gene3D" id="1.10.225.10">
    <property type="entry name" value="Saposin-like"/>
    <property type="match status" value="1"/>
</dbReference>
<dbReference type="Pfam" id="PF03489">
    <property type="entry name" value="SapB_2"/>
    <property type="match status" value="1"/>
</dbReference>
<keyword evidence="1" id="KW-1015">Disulfide bond</keyword>
<dbReference type="InterPro" id="IPR011001">
    <property type="entry name" value="Saposin-like"/>
</dbReference>
<feature type="region of interest" description="Disordered" evidence="3">
    <location>
        <begin position="108"/>
        <end position="193"/>
    </location>
</feature>
<comment type="caution">
    <text evidence="6">The sequence shown here is derived from an EMBL/GenBank/DDBJ whole genome shotgun (WGS) entry which is preliminary data.</text>
</comment>
<protein>
    <recommendedName>
        <fullName evidence="5">Saposin B-type domain-containing protein</fullName>
    </recommendedName>
</protein>
<evidence type="ECO:0000256" key="4">
    <source>
        <dbReference type="SAM" id="SignalP"/>
    </source>
</evidence>
<feature type="compositionally biased region" description="Low complexity" evidence="3">
    <location>
        <begin position="108"/>
        <end position="167"/>
    </location>
</feature>
<dbReference type="PANTHER" id="PTHR11480:SF91">
    <property type="entry name" value="SAPOSIN B-TYPE DOMAIN-CONTAINING PROTEIN"/>
    <property type="match status" value="1"/>
</dbReference>
<name>A0AAN7U2T3_9MYCE</name>
<feature type="domain" description="Saposin B-type" evidence="5">
    <location>
        <begin position="28"/>
        <end position="108"/>
    </location>
</feature>
<evidence type="ECO:0000313" key="7">
    <source>
        <dbReference type="Proteomes" id="UP001344447"/>
    </source>
</evidence>
<dbReference type="EMBL" id="JAVFKY010000002">
    <property type="protein sequence ID" value="KAK5580166.1"/>
    <property type="molecule type" value="Genomic_DNA"/>
</dbReference>
<keyword evidence="2" id="KW-0325">Glycoprotein</keyword>
<dbReference type="Proteomes" id="UP001344447">
    <property type="component" value="Unassembled WGS sequence"/>
</dbReference>
<dbReference type="SUPFAM" id="SSF47862">
    <property type="entry name" value="Saposin"/>
    <property type="match status" value="1"/>
</dbReference>
<dbReference type="SMART" id="SM00741">
    <property type="entry name" value="SapB"/>
    <property type="match status" value="1"/>
</dbReference>
<keyword evidence="4" id="KW-0732">Signal</keyword>
<organism evidence="6 7">
    <name type="scientific">Dictyostelium firmibasis</name>
    <dbReference type="NCBI Taxonomy" id="79012"/>
    <lineage>
        <taxon>Eukaryota</taxon>
        <taxon>Amoebozoa</taxon>
        <taxon>Evosea</taxon>
        <taxon>Eumycetozoa</taxon>
        <taxon>Dictyostelia</taxon>
        <taxon>Dictyosteliales</taxon>
        <taxon>Dictyosteliaceae</taxon>
        <taxon>Dictyostelium</taxon>
    </lineage>
</organism>
<accession>A0AAN7U2T3</accession>
<dbReference type="InterPro" id="IPR008139">
    <property type="entry name" value="SaposinB_dom"/>
</dbReference>
<dbReference type="InterPro" id="IPR008138">
    <property type="entry name" value="SapB_2"/>
</dbReference>
<gene>
    <name evidence="6" type="ORF">RB653_000179</name>
</gene>
<feature type="signal peptide" evidence="4">
    <location>
        <begin position="1"/>
        <end position="19"/>
    </location>
</feature>
<proteinExistence type="predicted"/>
<keyword evidence="7" id="KW-1185">Reference proteome</keyword>
<evidence type="ECO:0000259" key="5">
    <source>
        <dbReference type="PROSITE" id="PS50015"/>
    </source>
</evidence>
<reference evidence="6 7" key="1">
    <citation type="submission" date="2023-11" db="EMBL/GenBank/DDBJ databases">
        <title>Dfirmibasis_genome.</title>
        <authorList>
            <person name="Edelbroek B."/>
            <person name="Kjellin J."/>
            <person name="Jerlstrom-Hultqvist J."/>
            <person name="Soderbom F."/>
        </authorList>
    </citation>
    <scope>NUCLEOTIDE SEQUENCE [LARGE SCALE GENOMIC DNA]</scope>
    <source>
        <strain evidence="6 7">TNS-C-14</strain>
    </source>
</reference>
<evidence type="ECO:0000256" key="2">
    <source>
        <dbReference type="ARBA" id="ARBA00023180"/>
    </source>
</evidence>
<evidence type="ECO:0000256" key="3">
    <source>
        <dbReference type="SAM" id="MobiDB-lite"/>
    </source>
</evidence>
<dbReference type="InterPro" id="IPR007856">
    <property type="entry name" value="SapB_1"/>
</dbReference>
<dbReference type="PANTHER" id="PTHR11480">
    <property type="entry name" value="SAPOSIN-RELATED"/>
    <property type="match status" value="1"/>
</dbReference>
<dbReference type="PROSITE" id="PS50015">
    <property type="entry name" value="SAP_B"/>
    <property type="match status" value="1"/>
</dbReference>
<evidence type="ECO:0000313" key="6">
    <source>
        <dbReference type="EMBL" id="KAK5580166.1"/>
    </source>
</evidence>
<dbReference type="InterPro" id="IPR051428">
    <property type="entry name" value="Sphingo_Act-Surfact_Prot"/>
</dbReference>
<dbReference type="Pfam" id="PF05184">
    <property type="entry name" value="SapB_1"/>
    <property type="match status" value="1"/>
</dbReference>